<sequence>MSKKIPEALRREVAIRAGYRCEYCRRPEVDSFIRYQSDHIISRKHGGRTELSNLAHTCPICNNAKGSDLATILDDEEKLIRLFHPRKDNWFDHFEVLEGEIMHKTEIGEATIKLLKLNDIDRILERVDLIAAGLFP</sequence>
<evidence type="ECO:0000313" key="3">
    <source>
        <dbReference type="Proteomes" id="UP000008461"/>
    </source>
</evidence>
<dbReference type="Pfam" id="PF01844">
    <property type="entry name" value="HNH"/>
    <property type="match status" value="1"/>
</dbReference>
<dbReference type="eggNOG" id="COG1403">
    <property type="taxonomic scope" value="Bacteria"/>
</dbReference>
<gene>
    <name evidence="2" type="ordered locus">Halhy_1124</name>
</gene>
<evidence type="ECO:0000259" key="1">
    <source>
        <dbReference type="SMART" id="SM00507"/>
    </source>
</evidence>
<organism evidence="2 3">
    <name type="scientific">Haliscomenobacter hydrossis (strain ATCC 27775 / DSM 1100 / LMG 10767 / O)</name>
    <dbReference type="NCBI Taxonomy" id="760192"/>
    <lineage>
        <taxon>Bacteria</taxon>
        <taxon>Pseudomonadati</taxon>
        <taxon>Bacteroidota</taxon>
        <taxon>Saprospiria</taxon>
        <taxon>Saprospirales</taxon>
        <taxon>Haliscomenobacteraceae</taxon>
        <taxon>Haliscomenobacter</taxon>
    </lineage>
</organism>
<dbReference type="SMART" id="SM00507">
    <property type="entry name" value="HNHc"/>
    <property type="match status" value="1"/>
</dbReference>
<keyword evidence="3" id="KW-1185">Reference proteome</keyword>
<dbReference type="EMBL" id="CP002691">
    <property type="protein sequence ID" value="AEE49022.1"/>
    <property type="molecule type" value="Genomic_DNA"/>
</dbReference>
<dbReference type="GO" id="GO:0008270">
    <property type="term" value="F:zinc ion binding"/>
    <property type="evidence" value="ECO:0007669"/>
    <property type="project" value="InterPro"/>
</dbReference>
<protein>
    <submittedName>
        <fullName evidence="2">HNH endonuclease</fullName>
    </submittedName>
</protein>
<name>F4KRN3_HALH1</name>
<accession>F4KRN3</accession>
<dbReference type="GO" id="GO:0004519">
    <property type="term" value="F:endonuclease activity"/>
    <property type="evidence" value="ECO:0007669"/>
    <property type="project" value="UniProtKB-KW"/>
</dbReference>
<keyword evidence="2" id="KW-0255">Endonuclease</keyword>
<dbReference type="PANTHER" id="PTHR33877">
    <property type="entry name" value="SLL1193 PROTEIN"/>
    <property type="match status" value="1"/>
</dbReference>
<feature type="domain" description="HNH nuclease" evidence="1">
    <location>
        <begin position="8"/>
        <end position="63"/>
    </location>
</feature>
<keyword evidence="2" id="KW-0378">Hydrolase</keyword>
<dbReference type="Gene3D" id="1.10.30.50">
    <property type="match status" value="1"/>
</dbReference>
<dbReference type="AlphaFoldDB" id="F4KRN3"/>
<dbReference type="GO" id="GO:0003676">
    <property type="term" value="F:nucleic acid binding"/>
    <property type="evidence" value="ECO:0007669"/>
    <property type="project" value="InterPro"/>
</dbReference>
<dbReference type="CDD" id="cd00085">
    <property type="entry name" value="HNHc"/>
    <property type="match status" value="1"/>
</dbReference>
<evidence type="ECO:0000313" key="2">
    <source>
        <dbReference type="EMBL" id="AEE49022.1"/>
    </source>
</evidence>
<dbReference type="InterPro" id="IPR002711">
    <property type="entry name" value="HNH"/>
</dbReference>
<dbReference type="RefSeq" id="WP_013763577.1">
    <property type="nucleotide sequence ID" value="NC_015510.1"/>
</dbReference>
<keyword evidence="2" id="KW-0540">Nuclease</keyword>
<dbReference type="OrthoDB" id="963483at2"/>
<dbReference type="STRING" id="760192.Halhy_1124"/>
<dbReference type="HOGENOM" id="CLU_104142_1_0_10"/>
<dbReference type="PANTHER" id="PTHR33877:SF1">
    <property type="entry name" value="TYPE IV METHYL-DIRECTED RESTRICTION ENZYME ECOKMCRA"/>
    <property type="match status" value="1"/>
</dbReference>
<dbReference type="Proteomes" id="UP000008461">
    <property type="component" value="Chromosome"/>
</dbReference>
<dbReference type="InterPro" id="IPR003615">
    <property type="entry name" value="HNH_nuc"/>
</dbReference>
<proteinExistence type="predicted"/>
<reference evidence="2 3" key="1">
    <citation type="journal article" date="2011" name="Stand. Genomic Sci.">
        <title>Complete genome sequence of Haliscomenobacter hydrossis type strain (O).</title>
        <authorList>
            <consortium name="US DOE Joint Genome Institute (JGI-PGF)"/>
            <person name="Daligault H."/>
            <person name="Lapidus A."/>
            <person name="Zeytun A."/>
            <person name="Nolan M."/>
            <person name="Lucas S."/>
            <person name="Del Rio T.G."/>
            <person name="Tice H."/>
            <person name="Cheng J.F."/>
            <person name="Tapia R."/>
            <person name="Han C."/>
            <person name="Goodwin L."/>
            <person name="Pitluck S."/>
            <person name="Liolios K."/>
            <person name="Pagani I."/>
            <person name="Ivanova N."/>
            <person name="Huntemann M."/>
            <person name="Mavromatis K."/>
            <person name="Mikhailova N."/>
            <person name="Pati A."/>
            <person name="Chen A."/>
            <person name="Palaniappan K."/>
            <person name="Land M."/>
            <person name="Hauser L."/>
            <person name="Brambilla E.M."/>
            <person name="Rohde M."/>
            <person name="Verbarg S."/>
            <person name="Goker M."/>
            <person name="Bristow J."/>
            <person name="Eisen J.A."/>
            <person name="Markowitz V."/>
            <person name="Hugenholtz P."/>
            <person name="Kyrpides N.C."/>
            <person name="Klenk H.P."/>
            <person name="Woyke T."/>
        </authorList>
    </citation>
    <scope>NUCLEOTIDE SEQUENCE [LARGE SCALE GENOMIC DNA]</scope>
    <source>
        <strain evidence="3">ATCC 27775 / DSM 1100 / LMG 10767 / O</strain>
    </source>
</reference>
<dbReference type="InterPro" id="IPR052892">
    <property type="entry name" value="NA-targeting_endonuclease"/>
</dbReference>
<dbReference type="KEGG" id="hhy:Halhy_1124"/>
<reference key="2">
    <citation type="submission" date="2011-04" db="EMBL/GenBank/DDBJ databases">
        <title>Complete sequence of chromosome of Haliscomenobacter hydrossis DSM 1100.</title>
        <authorList>
            <consortium name="US DOE Joint Genome Institute (JGI-PGF)"/>
            <person name="Lucas S."/>
            <person name="Han J."/>
            <person name="Lapidus A."/>
            <person name="Bruce D."/>
            <person name="Goodwin L."/>
            <person name="Pitluck S."/>
            <person name="Peters L."/>
            <person name="Kyrpides N."/>
            <person name="Mavromatis K."/>
            <person name="Ivanova N."/>
            <person name="Ovchinnikova G."/>
            <person name="Pagani I."/>
            <person name="Daligault H."/>
            <person name="Detter J.C."/>
            <person name="Han C."/>
            <person name="Land M."/>
            <person name="Hauser L."/>
            <person name="Markowitz V."/>
            <person name="Cheng J.-F."/>
            <person name="Hugenholtz P."/>
            <person name="Woyke T."/>
            <person name="Wu D."/>
            <person name="Verbarg S."/>
            <person name="Frueling A."/>
            <person name="Brambilla E."/>
            <person name="Klenk H.-P."/>
            <person name="Eisen J.A."/>
        </authorList>
    </citation>
    <scope>NUCLEOTIDE SEQUENCE</scope>
    <source>
        <strain>DSM 1100</strain>
    </source>
</reference>